<dbReference type="GeneID" id="78507841"/>
<sequence length="158" mass="17427">MADISVVGIGNIIMQDEGFGVRCAEYLQKITNYPDFVQILDGGTLGMDLMPYIAGTKKLLFIDAIDIDGNVGDFYQFTGDELNAYFKNKMSVHDLGVNDMLAVLKLTDNPVDEIIVMGVKPDVVSMGTELTSAIAEKIEPVAQKVKEVVDKWVEQYRA</sequence>
<dbReference type="FunFam" id="3.40.50.1450:FF:000002">
    <property type="entry name" value="Hydrogenase 1 maturation protease"/>
    <property type="match status" value="1"/>
</dbReference>
<dbReference type="RefSeq" id="WP_027889011.1">
    <property type="nucleotide sequence ID" value="NZ_LT906446.1"/>
</dbReference>
<dbReference type="PRINTS" id="PR00446">
    <property type="entry name" value="HYDRGNUPTAKE"/>
</dbReference>
<dbReference type="AlphaFoldDB" id="A0A239U0T6"/>
<proteinExistence type="inferred from homology"/>
<evidence type="ECO:0000313" key="8">
    <source>
        <dbReference type="Proteomes" id="UP000215383"/>
    </source>
</evidence>
<dbReference type="CDD" id="cd06062">
    <property type="entry name" value="H2MP_MemB-H2up"/>
    <property type="match status" value="1"/>
</dbReference>
<dbReference type="GO" id="GO:0016485">
    <property type="term" value="P:protein processing"/>
    <property type="evidence" value="ECO:0007669"/>
    <property type="project" value="TreeGrafter"/>
</dbReference>
<keyword evidence="8" id="KW-1185">Reference proteome</keyword>
<keyword evidence="6 7" id="KW-0378">Hydrolase</keyword>
<name>A0A239U0T6_9FIRM</name>
<dbReference type="SUPFAM" id="SSF53163">
    <property type="entry name" value="HybD-like"/>
    <property type="match status" value="1"/>
</dbReference>
<dbReference type="GO" id="GO:0004190">
    <property type="term" value="F:aspartic-type endopeptidase activity"/>
    <property type="evidence" value="ECO:0007669"/>
    <property type="project" value="UniProtKB-KW"/>
</dbReference>
<keyword evidence="2" id="KW-0533">Nickel</keyword>
<dbReference type="Proteomes" id="UP000215383">
    <property type="component" value="Chromosome 1"/>
</dbReference>
<evidence type="ECO:0000256" key="2">
    <source>
        <dbReference type="ARBA" id="ARBA00022596"/>
    </source>
</evidence>
<comment type="similarity">
    <text evidence="1">Belongs to the peptidase A31 family.</text>
</comment>
<evidence type="ECO:0000256" key="4">
    <source>
        <dbReference type="ARBA" id="ARBA00022723"/>
    </source>
</evidence>
<evidence type="ECO:0000256" key="5">
    <source>
        <dbReference type="ARBA" id="ARBA00022750"/>
    </source>
</evidence>
<dbReference type="Gene3D" id="3.40.50.1450">
    <property type="entry name" value="HybD-like"/>
    <property type="match status" value="1"/>
</dbReference>
<reference evidence="7 8" key="1">
    <citation type="submission" date="2017-06" db="EMBL/GenBank/DDBJ databases">
        <authorList>
            <consortium name="Pathogen Informatics"/>
        </authorList>
    </citation>
    <scope>NUCLEOTIDE SEQUENCE [LARGE SCALE GENOMIC DNA]</scope>
    <source>
        <strain evidence="7 8">NCTC10570</strain>
    </source>
</reference>
<gene>
    <name evidence="7" type="primary">hybD</name>
    <name evidence="7" type="ORF">SAMEA4364220_01853</name>
</gene>
<evidence type="ECO:0000256" key="6">
    <source>
        <dbReference type="ARBA" id="ARBA00022801"/>
    </source>
</evidence>
<keyword evidence="3 7" id="KW-0645">Protease</keyword>
<keyword evidence="4" id="KW-0479">Metal-binding</keyword>
<dbReference type="InterPro" id="IPR000671">
    <property type="entry name" value="Peptidase_A31"/>
</dbReference>
<dbReference type="Pfam" id="PF01750">
    <property type="entry name" value="HycI"/>
    <property type="match status" value="1"/>
</dbReference>
<dbReference type="GO" id="GO:0046872">
    <property type="term" value="F:metal ion binding"/>
    <property type="evidence" value="ECO:0007669"/>
    <property type="project" value="UniProtKB-KW"/>
</dbReference>
<dbReference type="PANTHER" id="PTHR30302">
    <property type="entry name" value="HYDROGENASE 1 MATURATION PROTEASE"/>
    <property type="match status" value="1"/>
</dbReference>
<dbReference type="GO" id="GO:0008047">
    <property type="term" value="F:enzyme activator activity"/>
    <property type="evidence" value="ECO:0007669"/>
    <property type="project" value="InterPro"/>
</dbReference>
<keyword evidence="5" id="KW-0064">Aspartyl protease</keyword>
<evidence type="ECO:0000256" key="1">
    <source>
        <dbReference type="ARBA" id="ARBA00006814"/>
    </source>
</evidence>
<protein>
    <submittedName>
        <fullName evidence="7">Hydrogenase 2 maturation protease</fullName>
        <ecNumber evidence="7">3.4.23.-</ecNumber>
    </submittedName>
</protein>
<evidence type="ECO:0000256" key="3">
    <source>
        <dbReference type="ARBA" id="ARBA00022670"/>
    </source>
</evidence>
<evidence type="ECO:0000313" key="7">
    <source>
        <dbReference type="EMBL" id="SNV03741.1"/>
    </source>
</evidence>
<dbReference type="NCBIfam" id="TIGR00072">
    <property type="entry name" value="hydrog_prot"/>
    <property type="match status" value="1"/>
</dbReference>
<dbReference type="InterPro" id="IPR023430">
    <property type="entry name" value="Pept_HybD-like_dom_sf"/>
</dbReference>
<dbReference type="PANTHER" id="PTHR30302:SF1">
    <property type="entry name" value="HYDROGENASE 2 MATURATION PROTEASE"/>
    <property type="match status" value="1"/>
</dbReference>
<organism evidence="7 8">
    <name type="scientific">Megamonas hypermegale</name>
    <dbReference type="NCBI Taxonomy" id="158847"/>
    <lineage>
        <taxon>Bacteria</taxon>
        <taxon>Bacillati</taxon>
        <taxon>Bacillota</taxon>
        <taxon>Negativicutes</taxon>
        <taxon>Selenomonadales</taxon>
        <taxon>Selenomonadaceae</taxon>
        <taxon>Megamonas</taxon>
    </lineage>
</organism>
<accession>A0A239U0T6</accession>
<dbReference type="EC" id="3.4.23.-" evidence="7"/>
<dbReference type="eggNOG" id="COG0680">
    <property type="taxonomic scope" value="Bacteria"/>
</dbReference>
<dbReference type="EMBL" id="LT906446">
    <property type="protein sequence ID" value="SNV03741.1"/>
    <property type="molecule type" value="Genomic_DNA"/>
</dbReference>